<feature type="compositionally biased region" description="Gly residues" evidence="1">
    <location>
        <begin position="24"/>
        <end position="35"/>
    </location>
</feature>
<name>A0A5B8RAL3_9ZZZZ</name>
<evidence type="ECO:0008006" key="3">
    <source>
        <dbReference type="Google" id="ProtNLM"/>
    </source>
</evidence>
<evidence type="ECO:0000313" key="2">
    <source>
        <dbReference type="EMBL" id="QEA04442.1"/>
    </source>
</evidence>
<proteinExistence type="predicted"/>
<dbReference type="InterPro" id="IPR010642">
    <property type="entry name" value="Invasion_prot_B"/>
</dbReference>
<protein>
    <recommendedName>
        <fullName evidence="3">Invasion associated locus B (IalB) protein</fullName>
    </recommendedName>
</protein>
<dbReference type="AlphaFoldDB" id="A0A5B8RAL3"/>
<dbReference type="InterPro" id="IPR038696">
    <property type="entry name" value="IalB_sf"/>
</dbReference>
<accession>A0A5B8RAL3</accession>
<feature type="compositionally biased region" description="Low complexity" evidence="1">
    <location>
        <begin position="47"/>
        <end position="64"/>
    </location>
</feature>
<feature type="region of interest" description="Disordered" evidence="1">
    <location>
        <begin position="24"/>
        <end position="67"/>
    </location>
</feature>
<reference evidence="2" key="1">
    <citation type="submission" date="2019-06" db="EMBL/GenBank/DDBJ databases">
        <authorList>
            <person name="Murdoch R.W."/>
            <person name="Fathepure B."/>
        </authorList>
    </citation>
    <scope>NUCLEOTIDE SEQUENCE</scope>
</reference>
<gene>
    <name evidence="2" type="ORF">KBTEX_00750</name>
</gene>
<dbReference type="Gene3D" id="2.60.40.1880">
    <property type="entry name" value="Invasion associated locus B (IalB) protein"/>
    <property type="match status" value="1"/>
</dbReference>
<dbReference type="Pfam" id="PF06776">
    <property type="entry name" value="IalB"/>
    <property type="match status" value="1"/>
</dbReference>
<sequence>MRYLKRCIGLALILVVGAAQAQSGSGGLLDNGGRGGESDFLKPAENGGQTAQQTTQGQPQGQQGDSENVERFEDWGVRCGLGDNGPRNGCEMFQGVTRSDNDKLVMRVAVAYPPQEQVDGPVAVFQLPLGIHLPPGVQMSIDGGEPIRFPVQICFQAGCRADLPLKDELLAKLKGGTKAQVSIRVPNGKTVNLPLSLMGFTAALDRISP</sequence>
<organism evidence="2">
    <name type="scientific">uncultured organism</name>
    <dbReference type="NCBI Taxonomy" id="155900"/>
    <lineage>
        <taxon>unclassified sequences</taxon>
        <taxon>environmental samples</taxon>
    </lineage>
</organism>
<evidence type="ECO:0000256" key="1">
    <source>
        <dbReference type="SAM" id="MobiDB-lite"/>
    </source>
</evidence>
<dbReference type="EMBL" id="MN079084">
    <property type="protein sequence ID" value="QEA04442.1"/>
    <property type="molecule type" value="Genomic_DNA"/>
</dbReference>